<proteinExistence type="predicted"/>
<name>A0AAV7AMY7_ENGPU</name>
<evidence type="ECO:0000313" key="3">
    <source>
        <dbReference type="Proteomes" id="UP000824782"/>
    </source>
</evidence>
<feature type="chain" id="PRO_5043383865" description="Secreted protein" evidence="1">
    <location>
        <begin position="18"/>
        <end position="84"/>
    </location>
</feature>
<evidence type="ECO:0000313" key="2">
    <source>
        <dbReference type="EMBL" id="KAG8562552.1"/>
    </source>
</evidence>
<protein>
    <recommendedName>
        <fullName evidence="4">Secreted protein</fullName>
    </recommendedName>
</protein>
<accession>A0AAV7AMY7</accession>
<evidence type="ECO:0008006" key="4">
    <source>
        <dbReference type="Google" id="ProtNLM"/>
    </source>
</evidence>
<organism evidence="2 3">
    <name type="scientific">Engystomops pustulosus</name>
    <name type="common">Tungara frog</name>
    <name type="synonym">Physalaemus pustulosus</name>
    <dbReference type="NCBI Taxonomy" id="76066"/>
    <lineage>
        <taxon>Eukaryota</taxon>
        <taxon>Metazoa</taxon>
        <taxon>Chordata</taxon>
        <taxon>Craniata</taxon>
        <taxon>Vertebrata</taxon>
        <taxon>Euteleostomi</taxon>
        <taxon>Amphibia</taxon>
        <taxon>Batrachia</taxon>
        <taxon>Anura</taxon>
        <taxon>Neobatrachia</taxon>
        <taxon>Hyloidea</taxon>
        <taxon>Leptodactylidae</taxon>
        <taxon>Leiuperinae</taxon>
        <taxon>Engystomops</taxon>
    </lineage>
</organism>
<keyword evidence="1" id="KW-0732">Signal</keyword>
<keyword evidence="3" id="KW-1185">Reference proteome</keyword>
<dbReference type="Proteomes" id="UP000824782">
    <property type="component" value="Unassembled WGS sequence"/>
</dbReference>
<dbReference type="AlphaFoldDB" id="A0AAV7AMY7"/>
<sequence length="84" mass="9589">MVWQIWHVMAVFHRSRAAPSITVLCAVMGRGALRRAIECCPTLPHPEVKYQVIFLSYRFSIQCLMSILPSDVKKHYFKVSGPAL</sequence>
<dbReference type="EMBL" id="WNYA01000007">
    <property type="protein sequence ID" value="KAG8562552.1"/>
    <property type="molecule type" value="Genomic_DNA"/>
</dbReference>
<evidence type="ECO:0000256" key="1">
    <source>
        <dbReference type="SAM" id="SignalP"/>
    </source>
</evidence>
<gene>
    <name evidence="2" type="ORF">GDO81_015723</name>
</gene>
<feature type="signal peptide" evidence="1">
    <location>
        <begin position="1"/>
        <end position="17"/>
    </location>
</feature>
<reference evidence="2" key="1">
    <citation type="thesis" date="2020" institute="ProQuest LLC" country="789 East Eisenhower Parkway, Ann Arbor, MI, USA">
        <title>Comparative Genomics and Chromosome Evolution.</title>
        <authorList>
            <person name="Mudd A.B."/>
        </authorList>
    </citation>
    <scope>NUCLEOTIDE SEQUENCE</scope>
    <source>
        <strain evidence="2">237g6f4</strain>
        <tissue evidence="2">Blood</tissue>
    </source>
</reference>
<comment type="caution">
    <text evidence="2">The sequence shown here is derived from an EMBL/GenBank/DDBJ whole genome shotgun (WGS) entry which is preliminary data.</text>
</comment>